<organism evidence="2 3">
    <name type="scientific">Butyribacter intestini</name>
    <dbReference type="NCBI Taxonomy" id="1703332"/>
    <lineage>
        <taxon>Bacteria</taxon>
        <taxon>Bacillati</taxon>
        <taxon>Bacillota</taxon>
        <taxon>Clostridia</taxon>
        <taxon>Lachnospirales</taxon>
        <taxon>Lachnospiraceae</taxon>
        <taxon>Butyribacter</taxon>
    </lineage>
</organism>
<dbReference type="EMBL" id="LLKB01000001">
    <property type="protein sequence ID" value="KQC86546.1"/>
    <property type="molecule type" value="Genomic_DNA"/>
</dbReference>
<dbReference type="AlphaFoldDB" id="A0AAW3JX92"/>
<proteinExistence type="predicted"/>
<dbReference type="Gene3D" id="2.60.40.1080">
    <property type="match status" value="1"/>
</dbReference>
<name>A0AAW3JX92_9FIRM</name>
<evidence type="ECO:0000313" key="3">
    <source>
        <dbReference type="Proteomes" id="UP000050833"/>
    </source>
</evidence>
<dbReference type="RefSeq" id="WP_055942197.1">
    <property type="nucleotide sequence ID" value="NZ_JAQDCV010000001.1"/>
</dbReference>
<accession>A0AAW3JX92</accession>
<sequence length="74" mass="7924">MDDAKWGQTLQGDKADETPVFEGKKITFISSNVNVATVTGAGKVTGKKKGKCVIYCITHNGIKKKVSVNVLKAK</sequence>
<dbReference type="InterPro" id="IPR008964">
    <property type="entry name" value="Invasin/intimin_cell_adhesion"/>
</dbReference>
<evidence type="ECO:0000259" key="1">
    <source>
        <dbReference type="Pfam" id="PF02368"/>
    </source>
</evidence>
<comment type="caution">
    <text evidence="2">The sequence shown here is derived from an EMBL/GenBank/DDBJ whole genome shotgun (WGS) entry which is preliminary data.</text>
</comment>
<protein>
    <recommendedName>
        <fullName evidence="1">BIG2 domain-containing protein</fullName>
    </recommendedName>
</protein>
<reference evidence="2 3" key="1">
    <citation type="submission" date="2015-10" db="EMBL/GenBank/DDBJ databases">
        <title>Butyribacter intestini gen. nov., sp. nov., a butyric acid-producing bacterium of the family Lachnospiraceae isolated from the human faeces.</title>
        <authorList>
            <person name="Zou Y."/>
            <person name="Xue W."/>
            <person name="Luo G."/>
            <person name="Lv M."/>
        </authorList>
    </citation>
    <scope>NUCLEOTIDE SEQUENCE [LARGE SCALE GENOMIC DNA]</scope>
    <source>
        <strain evidence="2 3">TF01-11</strain>
    </source>
</reference>
<feature type="domain" description="BIG2" evidence="1">
    <location>
        <begin position="22"/>
        <end position="64"/>
    </location>
</feature>
<evidence type="ECO:0000313" key="2">
    <source>
        <dbReference type="EMBL" id="KQC86546.1"/>
    </source>
</evidence>
<dbReference type="InterPro" id="IPR003343">
    <property type="entry name" value="Big_2"/>
</dbReference>
<dbReference type="SUPFAM" id="SSF49373">
    <property type="entry name" value="Invasin/intimin cell-adhesion fragments"/>
    <property type="match status" value="1"/>
</dbReference>
<dbReference type="Pfam" id="PF02368">
    <property type="entry name" value="Big_2"/>
    <property type="match status" value="1"/>
</dbReference>
<dbReference type="Proteomes" id="UP000050833">
    <property type="component" value="Unassembled WGS sequence"/>
</dbReference>
<gene>
    <name evidence="2" type="ORF">APZ18_05050</name>
</gene>
<keyword evidence="3" id="KW-1185">Reference proteome</keyword>